<proteinExistence type="predicted"/>
<evidence type="ECO:0000256" key="1">
    <source>
        <dbReference type="ARBA" id="ARBA00000085"/>
    </source>
</evidence>
<dbReference type="GO" id="GO:0004721">
    <property type="term" value="F:phosphoprotein phosphatase activity"/>
    <property type="evidence" value="ECO:0007669"/>
    <property type="project" value="TreeGrafter"/>
</dbReference>
<dbReference type="InterPro" id="IPR003594">
    <property type="entry name" value="HATPase_dom"/>
</dbReference>
<evidence type="ECO:0000256" key="2">
    <source>
        <dbReference type="ARBA" id="ARBA00012438"/>
    </source>
</evidence>
<dbReference type="Proteomes" id="UP000249081">
    <property type="component" value="Unassembled WGS sequence"/>
</dbReference>
<evidence type="ECO:0000313" key="9">
    <source>
        <dbReference type="EMBL" id="PZO35406.1"/>
    </source>
</evidence>
<dbReference type="EMBL" id="QBMN01000169">
    <property type="protein sequence ID" value="PZO35406.1"/>
    <property type="molecule type" value="Genomic_DNA"/>
</dbReference>
<dbReference type="InterPro" id="IPR004358">
    <property type="entry name" value="Sig_transdc_His_kin-like_C"/>
</dbReference>
<dbReference type="AlphaFoldDB" id="A0A2W4VSP9"/>
<keyword evidence="6" id="KW-0902">Two-component regulatory system</keyword>
<dbReference type="InterPro" id="IPR005467">
    <property type="entry name" value="His_kinase_dom"/>
</dbReference>
<accession>A0A2W4VSP9</accession>
<protein>
    <recommendedName>
        <fullName evidence="2">histidine kinase</fullName>
        <ecNumber evidence="2">2.7.13.3</ecNumber>
    </recommendedName>
</protein>
<dbReference type="Gene3D" id="1.10.287.130">
    <property type="match status" value="1"/>
</dbReference>
<evidence type="ECO:0000256" key="5">
    <source>
        <dbReference type="ARBA" id="ARBA00022777"/>
    </source>
</evidence>
<dbReference type="PROSITE" id="PS50109">
    <property type="entry name" value="HIS_KIN"/>
    <property type="match status" value="1"/>
</dbReference>
<dbReference type="SUPFAM" id="SSF55874">
    <property type="entry name" value="ATPase domain of HSP90 chaperone/DNA topoisomerase II/histidine kinase"/>
    <property type="match status" value="1"/>
</dbReference>
<evidence type="ECO:0000259" key="8">
    <source>
        <dbReference type="PROSITE" id="PS50109"/>
    </source>
</evidence>
<sequence length="458" mass="51290">MVIGVYLLGLVTGALLLIWQQRRQRRREQRLMATLKATDWPTALGQVEQLLQTQPQQQRQLRSLGTSRDTLEHILQKAPIGYLQVDEENQLVWCNAQANRLLKMNQPLTGSVQRRLLLEVARSYELDALIEEARERQTCCQQEWMLYQISPDPFHPKEEPTYPLRGYAIPLDNGEVGVFLENRQEAALLVQQRDRWTSDVAHELKTPLTSIRLVAETLQPRVDESQRRWLDRLVNETIRLSNLVEDLLNLSRLQGDQFQGLNLKPVDLPQMIQRAWDSLEPLAQVKELELAYVGPCQCLVNLDEPLFHRVLLNLLDNAIKHSPSHTTIYARLSLGNPLATPADGGDRPGLFLEVIDTGAGFSPKDLPYIFDRFYRADPSRTRSGSGADLAPTDPGLTPAVSRGSGLGLAIVSQIVEAHSGTITAANHPDLGGAWLQLHLPAEAMLDQPKGAIAAQKPA</sequence>
<evidence type="ECO:0000256" key="3">
    <source>
        <dbReference type="ARBA" id="ARBA00022553"/>
    </source>
</evidence>
<keyword evidence="5 9" id="KW-0418">Kinase</keyword>
<keyword evidence="4" id="KW-0808">Transferase</keyword>
<dbReference type="Pfam" id="PF00512">
    <property type="entry name" value="HisKA"/>
    <property type="match status" value="1"/>
</dbReference>
<dbReference type="CDD" id="cd00082">
    <property type="entry name" value="HisKA"/>
    <property type="match status" value="1"/>
</dbReference>
<dbReference type="GO" id="GO:0000155">
    <property type="term" value="F:phosphorelay sensor kinase activity"/>
    <property type="evidence" value="ECO:0007669"/>
    <property type="project" value="InterPro"/>
</dbReference>
<dbReference type="PRINTS" id="PR00344">
    <property type="entry name" value="BCTRLSENSOR"/>
</dbReference>
<keyword evidence="3" id="KW-0597">Phosphoprotein</keyword>
<dbReference type="PANTHER" id="PTHR45453">
    <property type="entry name" value="PHOSPHATE REGULON SENSOR PROTEIN PHOR"/>
    <property type="match status" value="1"/>
</dbReference>
<name>A0A2W4VSP9_9CYAN</name>
<feature type="domain" description="Histidine kinase" evidence="8">
    <location>
        <begin position="199"/>
        <end position="443"/>
    </location>
</feature>
<dbReference type="Gene3D" id="3.30.565.10">
    <property type="entry name" value="Histidine kinase-like ATPase, C-terminal domain"/>
    <property type="match status" value="1"/>
</dbReference>
<feature type="transmembrane region" description="Helical" evidence="7">
    <location>
        <begin position="6"/>
        <end position="22"/>
    </location>
</feature>
<dbReference type="InterPro" id="IPR003661">
    <property type="entry name" value="HisK_dim/P_dom"/>
</dbReference>
<reference evidence="9 10" key="2">
    <citation type="submission" date="2018-06" db="EMBL/GenBank/DDBJ databases">
        <title>Metagenomic assembly of (sub)arctic Cyanobacteria and their associated microbiome from non-axenic cultures.</title>
        <authorList>
            <person name="Baurain D."/>
        </authorList>
    </citation>
    <scope>NUCLEOTIDE SEQUENCE [LARGE SCALE GENOMIC DNA]</scope>
    <source>
        <strain evidence="9">ULC041bin1</strain>
    </source>
</reference>
<keyword evidence="7" id="KW-1133">Transmembrane helix</keyword>
<evidence type="ECO:0000256" key="4">
    <source>
        <dbReference type="ARBA" id="ARBA00022679"/>
    </source>
</evidence>
<keyword evidence="7" id="KW-0472">Membrane</keyword>
<keyword evidence="7" id="KW-0812">Transmembrane</keyword>
<dbReference type="InterPro" id="IPR050351">
    <property type="entry name" value="BphY/WalK/GraS-like"/>
</dbReference>
<dbReference type="InterPro" id="IPR036890">
    <property type="entry name" value="HATPase_C_sf"/>
</dbReference>
<evidence type="ECO:0000256" key="7">
    <source>
        <dbReference type="SAM" id="Phobius"/>
    </source>
</evidence>
<reference evidence="10" key="1">
    <citation type="submission" date="2018-04" db="EMBL/GenBank/DDBJ databases">
        <authorList>
            <person name="Cornet L."/>
        </authorList>
    </citation>
    <scope>NUCLEOTIDE SEQUENCE [LARGE SCALE GENOMIC DNA]</scope>
</reference>
<evidence type="ECO:0000313" key="10">
    <source>
        <dbReference type="Proteomes" id="UP000249081"/>
    </source>
</evidence>
<dbReference type="SUPFAM" id="SSF47384">
    <property type="entry name" value="Homodimeric domain of signal transducing histidine kinase"/>
    <property type="match status" value="1"/>
</dbReference>
<gene>
    <name evidence="9" type="ORF">DCF17_18700</name>
</gene>
<dbReference type="GO" id="GO:0005886">
    <property type="term" value="C:plasma membrane"/>
    <property type="evidence" value="ECO:0007669"/>
    <property type="project" value="TreeGrafter"/>
</dbReference>
<dbReference type="Pfam" id="PF02518">
    <property type="entry name" value="HATPase_c"/>
    <property type="match status" value="1"/>
</dbReference>
<dbReference type="SMART" id="SM00388">
    <property type="entry name" value="HisKA"/>
    <property type="match status" value="1"/>
</dbReference>
<evidence type="ECO:0000256" key="6">
    <source>
        <dbReference type="ARBA" id="ARBA00023012"/>
    </source>
</evidence>
<comment type="caution">
    <text evidence="9">The sequence shown here is derived from an EMBL/GenBank/DDBJ whole genome shotgun (WGS) entry which is preliminary data.</text>
</comment>
<organism evidence="9 10">
    <name type="scientific">Shackletoniella antarctica</name>
    <dbReference type="NCBI Taxonomy" id="268115"/>
    <lineage>
        <taxon>Bacteria</taxon>
        <taxon>Bacillati</taxon>
        <taxon>Cyanobacteriota</taxon>
        <taxon>Cyanophyceae</taxon>
        <taxon>Oculatellales</taxon>
        <taxon>Oculatellaceae</taxon>
        <taxon>Shackletoniella</taxon>
    </lineage>
</organism>
<dbReference type="SMART" id="SM00387">
    <property type="entry name" value="HATPase_c"/>
    <property type="match status" value="1"/>
</dbReference>
<dbReference type="InterPro" id="IPR036097">
    <property type="entry name" value="HisK_dim/P_sf"/>
</dbReference>
<dbReference type="PANTHER" id="PTHR45453:SF1">
    <property type="entry name" value="PHOSPHATE REGULON SENSOR PROTEIN PHOR"/>
    <property type="match status" value="1"/>
</dbReference>
<dbReference type="EC" id="2.7.13.3" evidence="2"/>
<comment type="catalytic activity">
    <reaction evidence="1">
        <text>ATP + protein L-histidine = ADP + protein N-phospho-L-histidine.</text>
        <dbReference type="EC" id="2.7.13.3"/>
    </reaction>
</comment>
<dbReference type="GO" id="GO:0016036">
    <property type="term" value="P:cellular response to phosphate starvation"/>
    <property type="evidence" value="ECO:0007669"/>
    <property type="project" value="TreeGrafter"/>
</dbReference>